<feature type="chain" id="PRO_5035267673" description="SH3 domain-containing protein" evidence="1">
    <location>
        <begin position="23"/>
        <end position="118"/>
    </location>
</feature>
<feature type="signal peptide" evidence="1">
    <location>
        <begin position="1"/>
        <end position="22"/>
    </location>
</feature>
<keyword evidence="3" id="KW-1185">Reference proteome</keyword>
<evidence type="ECO:0000313" key="3">
    <source>
        <dbReference type="Proteomes" id="UP000604481"/>
    </source>
</evidence>
<dbReference type="Proteomes" id="UP000604481">
    <property type="component" value="Unassembled WGS sequence"/>
</dbReference>
<dbReference type="EMBL" id="JADFUA010000002">
    <property type="protein sequence ID" value="MBE9608641.1"/>
    <property type="molecule type" value="Genomic_DNA"/>
</dbReference>
<reference evidence="2 3" key="1">
    <citation type="submission" date="2020-10" db="EMBL/GenBank/DDBJ databases">
        <title>The genome sequence of Chitinilyticum litopenaei 4Y14.</title>
        <authorList>
            <person name="Liu Y."/>
        </authorList>
    </citation>
    <scope>NUCLEOTIDE SEQUENCE [LARGE SCALE GENOMIC DNA]</scope>
    <source>
        <strain evidence="2 3">4Y14</strain>
    </source>
</reference>
<evidence type="ECO:0008006" key="4">
    <source>
        <dbReference type="Google" id="ProtNLM"/>
    </source>
</evidence>
<name>A0A8J7FLQ8_9NEIS</name>
<dbReference type="RefSeq" id="WP_194115174.1">
    <property type="nucleotide sequence ID" value="NZ_JADFUA010000002.1"/>
</dbReference>
<gene>
    <name evidence="2" type="ORF">INR99_04695</name>
</gene>
<evidence type="ECO:0000256" key="1">
    <source>
        <dbReference type="SAM" id="SignalP"/>
    </source>
</evidence>
<keyword evidence="1" id="KW-0732">Signal</keyword>
<organism evidence="2 3">
    <name type="scientific">Chitinilyticum piscinae</name>
    <dbReference type="NCBI Taxonomy" id="2866724"/>
    <lineage>
        <taxon>Bacteria</taxon>
        <taxon>Pseudomonadati</taxon>
        <taxon>Pseudomonadota</taxon>
        <taxon>Betaproteobacteria</taxon>
        <taxon>Neisseriales</taxon>
        <taxon>Chitinibacteraceae</taxon>
        <taxon>Chitinilyticum</taxon>
    </lineage>
</organism>
<proteinExistence type="predicted"/>
<dbReference type="AlphaFoldDB" id="A0A8J7FLQ8"/>
<protein>
    <recommendedName>
        <fullName evidence="4">SH3 domain-containing protein</fullName>
    </recommendedName>
</protein>
<comment type="caution">
    <text evidence="2">The sequence shown here is derived from an EMBL/GenBank/DDBJ whole genome shotgun (WGS) entry which is preliminary data.</text>
</comment>
<accession>A0A8J7FLQ8</accession>
<evidence type="ECO:0000313" key="2">
    <source>
        <dbReference type="EMBL" id="MBE9608641.1"/>
    </source>
</evidence>
<sequence length="118" mass="12702">MQTLPRALLLITALGAMSPSLAADCARLAKAASEHEGYIRPPLSFAVTGQGRLYFHTAPDAQCRSKTLFVIPGDELIAYSAVQGWFSVMYVNPKTGEDASGWVHAERLKARGRIGPEG</sequence>